<gene>
    <name evidence="6" type="ORF">HZY85_06945</name>
</gene>
<dbReference type="EMBL" id="JACBYF010000017">
    <property type="protein sequence ID" value="NYS47904.1"/>
    <property type="molecule type" value="Genomic_DNA"/>
</dbReference>
<organism evidence="6 7">
    <name type="scientific">Gemelliphila palaticanis</name>
    <dbReference type="NCBI Taxonomy" id="81950"/>
    <lineage>
        <taxon>Bacteria</taxon>
        <taxon>Bacillati</taxon>
        <taxon>Bacillota</taxon>
        <taxon>Bacilli</taxon>
        <taxon>Bacillales</taxon>
        <taxon>Gemellaceae</taxon>
        <taxon>Gemelliphila</taxon>
    </lineage>
</organism>
<keyword evidence="3" id="KW-1133">Transmembrane helix</keyword>
<keyword evidence="3" id="KW-0812">Transmembrane</keyword>
<keyword evidence="3" id="KW-0472">Membrane</keyword>
<keyword evidence="7" id="KW-1185">Reference proteome</keyword>
<feature type="signal peptide" evidence="4">
    <location>
        <begin position="1"/>
        <end position="36"/>
    </location>
</feature>
<sequence length="282" mass="31863">MDFKKKQKFSIRKLTLGTVSVFLGATLVLGNQIAQANEIEKTEQKSEEKVKIGYLGVDEKDLNDIEKKLIEKKDIREEVAKKNDTYVVVYKGKEAVRNVLPKTGLSANILNLLIAGGLILCIYRLGKKKSTLIGIVLVTTISGVTSLKTINAEEVLKEIFRNTIVYKENSNLEKLDLDNFEYLGYIKDENIPTNTRLYKLVEEYKTTNLLEKEEEKSAEKVDKPKETESVEVVKQDSTVLETPKEEINTTEEVEQPKETENVEEGKSDSTAEETPKEEANPT</sequence>
<evidence type="ECO:0000313" key="6">
    <source>
        <dbReference type="EMBL" id="NYS47904.1"/>
    </source>
</evidence>
<feature type="domain" description="YSIRK Gram-positive signal peptide" evidence="5">
    <location>
        <begin position="4"/>
        <end position="29"/>
    </location>
</feature>
<dbReference type="NCBIfam" id="TIGR01168">
    <property type="entry name" value="YSIRK_signal"/>
    <property type="match status" value="1"/>
</dbReference>
<evidence type="ECO:0000256" key="4">
    <source>
        <dbReference type="SAM" id="SignalP"/>
    </source>
</evidence>
<feature type="chain" id="PRO_5046718555" evidence="4">
    <location>
        <begin position="37"/>
        <end position="282"/>
    </location>
</feature>
<evidence type="ECO:0000256" key="3">
    <source>
        <dbReference type="SAM" id="Phobius"/>
    </source>
</evidence>
<proteinExistence type="predicted"/>
<feature type="region of interest" description="Disordered" evidence="2">
    <location>
        <begin position="212"/>
        <end position="282"/>
    </location>
</feature>
<evidence type="ECO:0000259" key="5">
    <source>
        <dbReference type="Pfam" id="PF04650"/>
    </source>
</evidence>
<protein>
    <submittedName>
        <fullName evidence="6">YSIRK-type signal peptide-containing protein</fullName>
    </submittedName>
</protein>
<keyword evidence="1 4" id="KW-0732">Signal</keyword>
<feature type="non-terminal residue" evidence="6">
    <location>
        <position position="282"/>
    </location>
</feature>
<reference evidence="6 7" key="1">
    <citation type="submission" date="2020-07" db="EMBL/GenBank/DDBJ databases">
        <title>MOT database genomes.</title>
        <authorList>
            <person name="Joseph S."/>
            <person name="Aduse-Opoku J."/>
            <person name="Hashim A."/>
            <person name="Wade W."/>
            <person name="Curtis M."/>
        </authorList>
    </citation>
    <scope>NUCLEOTIDE SEQUENCE [LARGE SCALE GENOMIC DNA]</scope>
    <source>
        <strain evidence="6 7">CIP 106318</strain>
    </source>
</reference>
<evidence type="ECO:0000256" key="1">
    <source>
        <dbReference type="ARBA" id="ARBA00022729"/>
    </source>
</evidence>
<feature type="compositionally biased region" description="Basic and acidic residues" evidence="2">
    <location>
        <begin position="212"/>
        <end position="234"/>
    </location>
</feature>
<comment type="caution">
    <text evidence="6">The sequence shown here is derived from an EMBL/GenBank/DDBJ whole genome shotgun (WGS) entry which is preliminary data.</text>
</comment>
<feature type="transmembrane region" description="Helical" evidence="3">
    <location>
        <begin position="105"/>
        <end position="123"/>
    </location>
</feature>
<evidence type="ECO:0000256" key="2">
    <source>
        <dbReference type="SAM" id="MobiDB-lite"/>
    </source>
</evidence>
<dbReference type="Proteomes" id="UP000531840">
    <property type="component" value="Unassembled WGS sequence"/>
</dbReference>
<accession>A0ABX2T376</accession>
<dbReference type="InterPro" id="IPR005877">
    <property type="entry name" value="YSIRK_signal_dom"/>
</dbReference>
<name>A0ABX2T376_9BACL</name>
<evidence type="ECO:0000313" key="7">
    <source>
        <dbReference type="Proteomes" id="UP000531840"/>
    </source>
</evidence>
<dbReference type="Pfam" id="PF04650">
    <property type="entry name" value="YSIRK_signal"/>
    <property type="match status" value="1"/>
</dbReference>
<dbReference type="RefSeq" id="WP_179941688.1">
    <property type="nucleotide sequence ID" value="NZ_JACBYF010000017.1"/>
</dbReference>
<feature type="compositionally biased region" description="Basic and acidic residues" evidence="2">
    <location>
        <begin position="254"/>
        <end position="282"/>
    </location>
</feature>